<accession>A0ABS4PW20</accession>
<evidence type="ECO:0000313" key="5">
    <source>
        <dbReference type="Proteomes" id="UP000741013"/>
    </source>
</evidence>
<evidence type="ECO:0000256" key="1">
    <source>
        <dbReference type="ARBA" id="ARBA00023235"/>
    </source>
</evidence>
<dbReference type="InterPro" id="IPR036237">
    <property type="entry name" value="Xyl_isomerase-like_sf"/>
</dbReference>
<gene>
    <name evidence="4" type="ORF">JOM49_005155</name>
</gene>
<comment type="caution">
    <text evidence="4">The sequence shown here is derived from an EMBL/GenBank/DDBJ whole genome shotgun (WGS) entry which is preliminary data.</text>
</comment>
<dbReference type="SUPFAM" id="SSF51658">
    <property type="entry name" value="Xylose isomerase-like"/>
    <property type="match status" value="1"/>
</dbReference>
<dbReference type="GO" id="GO:0008903">
    <property type="term" value="F:hydroxypyruvate isomerase activity"/>
    <property type="evidence" value="ECO:0007669"/>
    <property type="project" value="UniProtKB-EC"/>
</dbReference>
<keyword evidence="1 2" id="KW-0413">Isomerase</keyword>
<evidence type="ECO:0000313" key="4">
    <source>
        <dbReference type="EMBL" id="MBP2183629.1"/>
    </source>
</evidence>
<dbReference type="PIRSF" id="PIRSF006241">
    <property type="entry name" value="HyI"/>
    <property type="match status" value="1"/>
</dbReference>
<evidence type="ECO:0000259" key="3">
    <source>
        <dbReference type="Pfam" id="PF01261"/>
    </source>
</evidence>
<dbReference type="EC" id="5.3.1.22" evidence="4"/>
<proteinExistence type="inferred from homology"/>
<sequence>MNAARFAANIGWLFTEVPIERRFEAAAAAGFTAVEHAQPYSMPLSRWRALLDAAGLRLVLVNTPVGEPGSPAATGWGCLPEQAGQFRVSVERALDYAVALDRPLVQLRAGVLPPGVSRDAALTCFIANAHWAAERAAEAGVRLTVEALNPRDAPGYLIDTQELAAAVVAAVGHRHLGVQFDVYHCQVAQGDLTTRLTALREVIAHVQIADAPGRAEPGSGEIRFQHVLSTLGELGYEGWIGCEYRPAAGTVAGLGWRERIGGLP</sequence>
<dbReference type="Gene3D" id="3.20.20.150">
    <property type="entry name" value="Divalent-metal-dependent TIM barrel enzymes"/>
    <property type="match status" value="1"/>
</dbReference>
<dbReference type="EMBL" id="JAGGMS010000001">
    <property type="protein sequence ID" value="MBP2183629.1"/>
    <property type="molecule type" value="Genomic_DNA"/>
</dbReference>
<dbReference type="PANTHER" id="PTHR43489">
    <property type="entry name" value="ISOMERASE"/>
    <property type="match status" value="1"/>
</dbReference>
<dbReference type="Pfam" id="PF01261">
    <property type="entry name" value="AP_endonuc_2"/>
    <property type="match status" value="1"/>
</dbReference>
<name>A0ABS4PW20_9PSEU</name>
<reference evidence="4 5" key="1">
    <citation type="submission" date="2021-03" db="EMBL/GenBank/DDBJ databases">
        <title>Sequencing the genomes of 1000 actinobacteria strains.</title>
        <authorList>
            <person name="Klenk H.-P."/>
        </authorList>
    </citation>
    <scope>NUCLEOTIDE SEQUENCE [LARGE SCALE GENOMIC DNA]</scope>
    <source>
        <strain evidence="4 5">DSM 45510</strain>
    </source>
</reference>
<dbReference type="InterPro" id="IPR013022">
    <property type="entry name" value="Xyl_isomerase-like_TIM-brl"/>
</dbReference>
<protein>
    <submittedName>
        <fullName evidence="4">Hydroxypyruvate isomerase</fullName>
        <ecNumber evidence="4">5.3.1.22</ecNumber>
    </submittedName>
</protein>
<comment type="similarity">
    <text evidence="2">Belongs to the hyi family.</text>
</comment>
<dbReference type="RefSeq" id="WP_209666780.1">
    <property type="nucleotide sequence ID" value="NZ_JAGGMS010000001.1"/>
</dbReference>
<dbReference type="PANTHER" id="PTHR43489:SF6">
    <property type="entry name" value="HYDROXYPYRUVATE ISOMERASE-RELATED"/>
    <property type="match status" value="1"/>
</dbReference>
<dbReference type="Proteomes" id="UP000741013">
    <property type="component" value="Unassembled WGS sequence"/>
</dbReference>
<feature type="domain" description="Xylose isomerase-like TIM barrel" evidence="3">
    <location>
        <begin position="23"/>
        <end position="256"/>
    </location>
</feature>
<organism evidence="4 5">
    <name type="scientific">Amycolatopsis magusensis</name>
    <dbReference type="NCBI Taxonomy" id="882444"/>
    <lineage>
        <taxon>Bacteria</taxon>
        <taxon>Bacillati</taxon>
        <taxon>Actinomycetota</taxon>
        <taxon>Actinomycetes</taxon>
        <taxon>Pseudonocardiales</taxon>
        <taxon>Pseudonocardiaceae</taxon>
        <taxon>Amycolatopsis</taxon>
    </lineage>
</organism>
<dbReference type="InterPro" id="IPR050417">
    <property type="entry name" value="Sugar_Epim/Isomerase"/>
</dbReference>
<dbReference type="InterPro" id="IPR026040">
    <property type="entry name" value="HyI-like"/>
</dbReference>
<evidence type="ECO:0000256" key="2">
    <source>
        <dbReference type="PIRNR" id="PIRNR006241"/>
    </source>
</evidence>
<keyword evidence="5" id="KW-1185">Reference proteome</keyword>